<dbReference type="Gene3D" id="3.40.50.300">
    <property type="entry name" value="P-loop containing nucleotide triphosphate hydrolases"/>
    <property type="match status" value="1"/>
</dbReference>
<keyword evidence="4" id="KW-0067">ATP-binding</keyword>
<dbReference type="STRING" id="7167.A0A182F6Z7"/>
<dbReference type="VEuPathDB" id="VectorBase:AALB002253"/>
<dbReference type="InterPro" id="IPR058767">
    <property type="entry name" value="MCM8_N"/>
</dbReference>
<dbReference type="SMART" id="SM00350">
    <property type="entry name" value="MCM"/>
    <property type="match status" value="1"/>
</dbReference>
<evidence type="ECO:0000313" key="8">
    <source>
        <dbReference type="EnsemblMetazoa" id="AALB002253-PA"/>
    </source>
</evidence>
<dbReference type="VEuPathDB" id="VectorBase:AALB20_030665"/>
<dbReference type="PANTHER" id="PTHR11630:SF47">
    <property type="entry name" value="DNA HELICASE MCM8"/>
    <property type="match status" value="1"/>
</dbReference>
<dbReference type="GO" id="GO:0003697">
    <property type="term" value="F:single-stranded DNA binding"/>
    <property type="evidence" value="ECO:0007669"/>
    <property type="project" value="TreeGrafter"/>
</dbReference>
<comment type="subcellular location">
    <subcellularLocation>
        <location evidence="1">Nucleus</location>
    </subcellularLocation>
</comment>
<evidence type="ECO:0000256" key="4">
    <source>
        <dbReference type="ARBA" id="ARBA00022840"/>
    </source>
</evidence>
<evidence type="ECO:0000256" key="2">
    <source>
        <dbReference type="ARBA" id="ARBA00008010"/>
    </source>
</evidence>
<comment type="similarity">
    <text evidence="2">Belongs to the MCM family.</text>
</comment>
<accession>A0A182F6Z7</accession>
<dbReference type="GO" id="GO:0005524">
    <property type="term" value="F:ATP binding"/>
    <property type="evidence" value="ECO:0007669"/>
    <property type="project" value="UniProtKB-KW"/>
</dbReference>
<dbReference type="AlphaFoldDB" id="A0A182F6Z7"/>
<dbReference type="CDD" id="cd22247">
    <property type="entry name" value="MCM8_WHD"/>
    <property type="match status" value="1"/>
</dbReference>
<dbReference type="PROSITE" id="PS50051">
    <property type="entry name" value="MCM_2"/>
    <property type="match status" value="1"/>
</dbReference>
<evidence type="ECO:0000313" key="9">
    <source>
        <dbReference type="Proteomes" id="UP000069272"/>
    </source>
</evidence>
<keyword evidence="3" id="KW-0547">Nucleotide-binding</keyword>
<evidence type="ECO:0000256" key="5">
    <source>
        <dbReference type="ARBA" id="ARBA00023125"/>
    </source>
</evidence>
<evidence type="ECO:0000256" key="1">
    <source>
        <dbReference type="ARBA" id="ARBA00004123"/>
    </source>
</evidence>
<feature type="domain" description="MCM C-terminal AAA(+) ATPase" evidence="7">
    <location>
        <begin position="285"/>
        <end position="472"/>
    </location>
</feature>
<dbReference type="InterPro" id="IPR001208">
    <property type="entry name" value="MCM_dom"/>
</dbReference>
<evidence type="ECO:0000256" key="3">
    <source>
        <dbReference type="ARBA" id="ARBA00022741"/>
    </source>
</evidence>
<dbReference type="GO" id="GO:0017116">
    <property type="term" value="F:single-stranded DNA helicase activity"/>
    <property type="evidence" value="ECO:0007669"/>
    <property type="project" value="TreeGrafter"/>
</dbReference>
<dbReference type="InterPro" id="IPR041562">
    <property type="entry name" value="MCM_lid"/>
</dbReference>
<dbReference type="GO" id="GO:0005634">
    <property type="term" value="C:nucleus"/>
    <property type="evidence" value="ECO:0007669"/>
    <property type="project" value="UniProtKB-SubCell"/>
</dbReference>
<dbReference type="InterPro" id="IPR027417">
    <property type="entry name" value="P-loop_NTPase"/>
</dbReference>
<dbReference type="InterPro" id="IPR031327">
    <property type="entry name" value="MCM"/>
</dbReference>
<evidence type="ECO:0000256" key="6">
    <source>
        <dbReference type="ARBA" id="ARBA00023242"/>
    </source>
</evidence>
<sequence length="680" mass="76800">MHNDCTIRSWQRSSIAREPNRSASYDELGWKLYFPNAGKLLKLSITSNDVHTHISISEESLPPPTVRLHVETIERHFKSFPREYSACLARKEHCFEFKLLLARRDIHVRDRWPTLHEDFVNRPEYTIAIIGMAMYWNVLRNDQRHNSVDCPTYLPVIKPWFNYFGPTVPIQSIDRSQIGKLITIRGACTCESYVNEPIESTRAITLAENGYAISVAFENSYLPKKMKNNLYVGDELSITGIVAQINDDIILRAVSIQSNKNALLTAENGEYLKILDVPIRVAAFPFKLLVQSLCPAIAGFESIKAGLLLALFSRSKDLHVLLVGGKKELRYNLLQSCTQASPRGILISDPSLPMGLHCMKDSNGESCINAGPLVLTDLGVCCLEEIEKVADLENLLKIIHDQEASLCCLERLVKVPARTTLIVGTSSVEPDDSKTFLECLPLPRSVVEEFSLVFHLKECADPNDKLVCPNGIRLNPEQAGSNKCCVEVPLVRQLRNIPVEFVSLLSLEQIRNYIEHTRRYCRPQFTEHARSLLANFFVQLHSVPAWLEWKTERIARNIENMVRARATIDLCEEISDDHVMDTIRIIARSWYDKYDSDDRPPLLCLSAGQTRAKVSNLRPFLQSLRLKAISSGTRQFSTSALHCLARELCGAVGGEDELIEKLNLQGFLLKKPCGLYELIG</sequence>
<keyword evidence="5" id="KW-0238">DNA-binding</keyword>
<protein>
    <recommendedName>
        <fullName evidence="7">MCM C-terminal AAA(+) ATPase domain-containing protein</fullName>
    </recommendedName>
</protein>
<dbReference type="Pfam" id="PF00493">
    <property type="entry name" value="MCM"/>
    <property type="match status" value="1"/>
</dbReference>
<reference evidence="8 9" key="1">
    <citation type="journal article" date="2017" name="G3 (Bethesda)">
        <title>The Physical Genome Mapping of Anopheles albimanus Corrected Scaffold Misassemblies and Identified Interarm Rearrangements in Genus Anopheles.</title>
        <authorList>
            <person name="Artemov G.N."/>
            <person name="Peery A.N."/>
            <person name="Jiang X."/>
            <person name="Tu Z."/>
            <person name="Stegniy V.N."/>
            <person name="Sharakhova M.V."/>
            <person name="Sharakhov I.V."/>
        </authorList>
    </citation>
    <scope>NUCLEOTIDE SEQUENCE [LARGE SCALE GENOMIC DNA]</scope>
    <source>
        <strain evidence="8 9">ALBI9_A</strain>
    </source>
</reference>
<dbReference type="Pfam" id="PF17855">
    <property type="entry name" value="MCM_lid"/>
    <property type="match status" value="1"/>
</dbReference>
<dbReference type="Proteomes" id="UP000069272">
    <property type="component" value="Chromosome 2R"/>
</dbReference>
<keyword evidence="6" id="KW-0539">Nucleus</keyword>
<dbReference type="GO" id="GO:0042555">
    <property type="term" value="C:MCM complex"/>
    <property type="evidence" value="ECO:0007669"/>
    <property type="project" value="TreeGrafter"/>
</dbReference>
<dbReference type="EnsemblMetazoa" id="AALB002253-RA">
    <property type="protein sequence ID" value="AALB002253-PA"/>
    <property type="gene ID" value="AALB002253"/>
</dbReference>
<proteinExistence type="inferred from homology"/>
<name>A0A182F6Z7_ANOAL</name>
<dbReference type="InterPro" id="IPR056875">
    <property type="entry name" value="MCM8/REC_WHD"/>
</dbReference>
<dbReference type="Pfam" id="PF25051">
    <property type="entry name" value="WHD_MCM8"/>
    <property type="match status" value="1"/>
</dbReference>
<dbReference type="SUPFAM" id="SSF52540">
    <property type="entry name" value="P-loop containing nucleoside triphosphate hydrolases"/>
    <property type="match status" value="1"/>
</dbReference>
<dbReference type="PANTHER" id="PTHR11630">
    <property type="entry name" value="DNA REPLICATION LICENSING FACTOR MCM FAMILY MEMBER"/>
    <property type="match status" value="1"/>
</dbReference>
<keyword evidence="9" id="KW-1185">Reference proteome</keyword>
<dbReference type="GO" id="GO:0006310">
    <property type="term" value="P:DNA recombination"/>
    <property type="evidence" value="ECO:0007669"/>
    <property type="project" value="UniProtKB-ARBA"/>
</dbReference>
<dbReference type="Pfam" id="PF26065">
    <property type="entry name" value="MCM8_N"/>
    <property type="match status" value="1"/>
</dbReference>
<organism evidence="8 9">
    <name type="scientific">Anopheles albimanus</name>
    <name type="common">New world malaria mosquito</name>
    <dbReference type="NCBI Taxonomy" id="7167"/>
    <lineage>
        <taxon>Eukaryota</taxon>
        <taxon>Metazoa</taxon>
        <taxon>Ecdysozoa</taxon>
        <taxon>Arthropoda</taxon>
        <taxon>Hexapoda</taxon>
        <taxon>Insecta</taxon>
        <taxon>Pterygota</taxon>
        <taxon>Neoptera</taxon>
        <taxon>Endopterygota</taxon>
        <taxon>Diptera</taxon>
        <taxon>Nematocera</taxon>
        <taxon>Culicoidea</taxon>
        <taxon>Culicidae</taxon>
        <taxon>Anophelinae</taxon>
        <taxon>Anopheles</taxon>
    </lineage>
</organism>
<reference evidence="8" key="2">
    <citation type="submission" date="2022-08" db="UniProtKB">
        <authorList>
            <consortium name="EnsemblMetazoa"/>
        </authorList>
    </citation>
    <scope>IDENTIFICATION</scope>
    <source>
        <strain evidence="8">STECLA/ALBI9_A</strain>
    </source>
</reference>
<evidence type="ECO:0000259" key="7">
    <source>
        <dbReference type="PROSITE" id="PS50051"/>
    </source>
</evidence>